<proteinExistence type="predicted"/>
<reference evidence="2" key="1">
    <citation type="submission" date="2021-11" db="EMBL/GenBank/DDBJ databases">
        <authorList>
            <consortium name="Genoscope - CEA"/>
            <person name="William W."/>
        </authorList>
    </citation>
    <scope>NUCLEOTIDE SEQUENCE</scope>
</reference>
<evidence type="ECO:0000256" key="1">
    <source>
        <dbReference type="SAM" id="MobiDB-lite"/>
    </source>
</evidence>
<evidence type="ECO:0000313" key="3">
    <source>
        <dbReference type="Proteomes" id="UP000789595"/>
    </source>
</evidence>
<protein>
    <submittedName>
        <fullName evidence="2">Uncharacterized protein</fullName>
    </submittedName>
</protein>
<name>A0A8J2SPH3_9STRA</name>
<accession>A0A8J2SPH3</accession>
<organism evidence="2 3">
    <name type="scientific">Pelagomonas calceolata</name>
    <dbReference type="NCBI Taxonomy" id="35677"/>
    <lineage>
        <taxon>Eukaryota</taxon>
        <taxon>Sar</taxon>
        <taxon>Stramenopiles</taxon>
        <taxon>Ochrophyta</taxon>
        <taxon>Pelagophyceae</taxon>
        <taxon>Pelagomonadales</taxon>
        <taxon>Pelagomonadaceae</taxon>
        <taxon>Pelagomonas</taxon>
    </lineage>
</organism>
<feature type="region of interest" description="Disordered" evidence="1">
    <location>
        <begin position="80"/>
        <end position="136"/>
    </location>
</feature>
<dbReference type="EMBL" id="CAKKNE010000003">
    <property type="protein sequence ID" value="CAH0370219.1"/>
    <property type="molecule type" value="Genomic_DNA"/>
</dbReference>
<keyword evidence="3" id="KW-1185">Reference proteome</keyword>
<feature type="compositionally biased region" description="Low complexity" evidence="1">
    <location>
        <begin position="80"/>
        <end position="89"/>
    </location>
</feature>
<comment type="caution">
    <text evidence="2">The sequence shown here is derived from an EMBL/GenBank/DDBJ whole genome shotgun (WGS) entry which is preliminary data.</text>
</comment>
<sequence length="747" mass="78710">MVVAAAASAGGKSAGVSSFRFERAVKNLGVATLRGVECLGVEAAFLARIVPLTQPTCLSTVALARDDMDLFSGTAAFRRSSSSRCSDCSPAKPDSELATDDVDDRPRPVLPKSTSASVRVGLSAPRGGGGGGRSASSMAARSLALSPSSSSARRLAASPASRNWAFSAWSDATLLARSGTLSAQASRARTCFCASSRFVARDLLCLCSASISVAAFFTRASRDPGRARLLVFTKSRVALGAQFLRLFGQPVYFGGGLLNARLERAARRRAFSASAVAASRSDRSFPLCLFRASISAPDLASRASSAPRASSCAAARPSARWVAASRSAASFSVVRENFASSASIVSRLLRCCLVSASTSAPAFAAASRSARSAPFCLVKASSSAAAFARRACKVSLSAVRAGTLPALASRFLSRVVASFWRDRSSLTSADSWTFFVVSSVDEDACSLCFAARSRANLLEASSLRWSSVCLLLAASSCVFSLACEASNADTLRFMSSPAFVSLAFACWSAARSSINFFALASSASTRRRPSSTALRSSARSWESVTFFVDRSDAWPARCSAFLRRSAFAAASCSSCVCASAWDLFKESWSSASLECRVACASRSARTFASFSCAAAICVLAAPVAAASALAAASASAARFWAAAAVAGLRPRPSLWPRLCFFMRRSARERSAFVRLGRDLHRRLGVLGRCLGLRELAFMGLGELPDFLLGVGRKRRVRVHRGVLRVLPRPPVVLGHRRGGRLELPDPV</sequence>
<evidence type="ECO:0000313" key="2">
    <source>
        <dbReference type="EMBL" id="CAH0370219.1"/>
    </source>
</evidence>
<dbReference type="AlphaFoldDB" id="A0A8J2SPH3"/>
<dbReference type="Proteomes" id="UP000789595">
    <property type="component" value="Unassembled WGS sequence"/>
</dbReference>
<gene>
    <name evidence="2" type="ORF">PECAL_3P00920</name>
</gene>